<sequence>MSTAAIQFDPGFNHFSMGSRSSFTWPVLESGPGLLGHDLSAYPTDPSLTPPSGSRSVTASPPRGTLTPEQRELKRQRDQARRDSKVSQRIRRAGSNSSQGGYDVNSPPSTMADLTSSVSLPSIPVYTTAPTDISLLTEPTTLAPQLVLPPYSPPLPSSTQGMFPSPYATGPYMTDYGAYPASTGANMPAHYGSVGPESMMYSMPPVMQGGAPSQEGGVRVVQSRPKPQCWEHGCNGRQFSTFSNLLRHQREKSGQAAKATCPNCGAEFTRTTARNGHLLHDKCKQRRST</sequence>
<proteinExistence type="predicted"/>
<evidence type="ECO:0000313" key="2">
    <source>
        <dbReference type="EMBL" id="EON97760.1"/>
    </source>
</evidence>
<dbReference type="Proteomes" id="UP000014074">
    <property type="component" value="Unassembled WGS sequence"/>
</dbReference>
<evidence type="ECO:0000256" key="1">
    <source>
        <dbReference type="SAM" id="MobiDB-lite"/>
    </source>
</evidence>
<dbReference type="HOGENOM" id="CLU_040692_1_0_1"/>
<dbReference type="AlphaFoldDB" id="R8BEP5"/>
<feature type="compositionally biased region" description="Basic and acidic residues" evidence="1">
    <location>
        <begin position="69"/>
        <end position="86"/>
    </location>
</feature>
<protein>
    <submittedName>
        <fullName evidence="2">Putative transcription factor c2h2 protein</fullName>
    </submittedName>
</protein>
<organism evidence="2 3">
    <name type="scientific">Phaeoacremonium minimum (strain UCR-PA7)</name>
    <name type="common">Esca disease fungus</name>
    <name type="synonym">Togninia minima</name>
    <dbReference type="NCBI Taxonomy" id="1286976"/>
    <lineage>
        <taxon>Eukaryota</taxon>
        <taxon>Fungi</taxon>
        <taxon>Dikarya</taxon>
        <taxon>Ascomycota</taxon>
        <taxon>Pezizomycotina</taxon>
        <taxon>Sordariomycetes</taxon>
        <taxon>Sordariomycetidae</taxon>
        <taxon>Togniniales</taxon>
        <taxon>Togniniaceae</taxon>
        <taxon>Phaeoacremonium</taxon>
    </lineage>
</organism>
<feature type="compositionally biased region" description="Polar residues" evidence="1">
    <location>
        <begin position="46"/>
        <end position="59"/>
    </location>
</feature>
<dbReference type="EMBL" id="KB933260">
    <property type="protein sequence ID" value="EON97760.1"/>
    <property type="molecule type" value="Genomic_DNA"/>
</dbReference>
<dbReference type="RefSeq" id="XP_007917441.1">
    <property type="nucleotide sequence ID" value="XM_007919250.1"/>
</dbReference>
<feature type="region of interest" description="Disordered" evidence="1">
    <location>
        <begin position="36"/>
        <end position="113"/>
    </location>
</feature>
<dbReference type="KEGG" id="tmn:UCRPA7_6713"/>
<dbReference type="eggNOG" id="ENOG502SS66">
    <property type="taxonomic scope" value="Eukaryota"/>
</dbReference>
<name>R8BEP5_PHAM7</name>
<accession>R8BEP5</accession>
<keyword evidence="3" id="KW-1185">Reference proteome</keyword>
<reference evidence="3" key="1">
    <citation type="journal article" date="2013" name="Genome Announc.">
        <title>Draft genome sequence of the ascomycete Phaeoacremonium aleophilum strain UCR-PA7, a causal agent of the esca disease complex in grapevines.</title>
        <authorList>
            <person name="Blanco-Ulate B."/>
            <person name="Rolshausen P."/>
            <person name="Cantu D."/>
        </authorList>
    </citation>
    <scope>NUCLEOTIDE SEQUENCE [LARGE SCALE GENOMIC DNA]</scope>
    <source>
        <strain evidence="3">UCR-PA7</strain>
    </source>
</reference>
<dbReference type="GeneID" id="19327399"/>
<dbReference type="Gene3D" id="3.30.160.60">
    <property type="entry name" value="Classic Zinc Finger"/>
    <property type="match status" value="1"/>
</dbReference>
<gene>
    <name evidence="2" type="ORF">UCRPA7_6713</name>
</gene>
<feature type="compositionally biased region" description="Polar residues" evidence="1">
    <location>
        <begin position="94"/>
        <end position="113"/>
    </location>
</feature>
<dbReference type="OrthoDB" id="5366256at2759"/>
<evidence type="ECO:0000313" key="3">
    <source>
        <dbReference type="Proteomes" id="UP000014074"/>
    </source>
</evidence>